<dbReference type="Proteomes" id="UP000199691">
    <property type="component" value="Unassembled WGS sequence"/>
</dbReference>
<keyword evidence="1" id="KW-0596">Phosphopantetheine</keyword>
<dbReference type="STRING" id="641025.SAMN05421507_14119"/>
<proteinExistence type="predicted"/>
<dbReference type="NCBIfam" id="TIGR01733">
    <property type="entry name" value="AA-adenyl-dom"/>
    <property type="match status" value="1"/>
</dbReference>
<sequence>MKHALLDADAHTREFNRTLRDVPDRTLVDLLDEQVRRRGQDIAVVHGDERLTFTELSARATAVGAHLRNLGVREDDCVGLFVHPSSDLIVGAWGVLHAGGAYLPLAPEYPEDRLRYMVEDFGGDLVLTQRELAGKLRRMVPPRTTVVVLDDIDTPAGPPVPPSPGDLAYVIYTSGSTGKPKGAMIEHRAIVNQMCWLAETHGIDHRRVVLQKTPMSFDAAQWEILASACGSTVVVGAPGIYRDPDALVDTIKAHGVTTLQCVPTLLQAIVDTERITECTTLQQVFCGGEALSRSLAQRFFAELPDRELVNLYGPTECTINSSSHRVDPAVVADGPPTVPIGTPVHNTQYYVLDGDRGPVAVGEIGELYIGGRQLARGYIGKPDLTADRFVDNPFHADFGSPRLYRTGDLAYWNPDGTAVFVGRTDNQVKLRGFRVELDEVRLALETHEWIKHAAVVVRDDPRTGFQNLLAFVELNPKEAALMDQGSHGAHHQSKEGRVQLRAQLSNLGCRESGELSGKPALDLPGREPTALQRRTVFARKTYRFYEGGAVSGSDVLELLRTRTTATTSRDPASVGQQEFGRIMRYFGQFHSVKRLLPKYGYASPGSLYATQLYLEVDGLFGLEPGFYYYHPVEHRLYLIQPKTAGPHQRARVHFVGRRRAIEPVYRTNILEVLEIEAGHMVGLFEQILPEHGLTVRAAGHAPEVMAHLECASEDYYLGAFDFVPAHPEPAEEPMDVYVQAHGDRVPGLPAGLHRFEGDGFKQVADGVVERRHVIAINQQAYERAAFGVALVSRTGQDWLSYLELGRVLHRYQAVRGLGLMSSGYSSKSGHDLPSHRRLTALLAERGLPVGPSYFFIGGKVSEEQIRHRGMKEDAVHMKGPTELIRDDLRSFLPDYMMPNKVIVLDRLPHTANGKIDTRSLAGSDLAAADFSDQPVVEPRTESERRIGEIWGRLMKVETVSVQTDFFAAGGNSLLAVGLVNRINRDFGLTLPLQVLFDAPTVEALAKVVEGGTADTTSRLIRLSAAGSLEPVYCWPGLGGYPMNLRQLAARAGRPFYGVQAHGVNAGETAYPSIAEMAARDLELMRRRQPQGPYTLWGYSFGARVAFEATHQLERDGERVEQLFLIAPGNPRAGGTDRTPSWRSRGYVTILFSVFAGAVSGDLLEECLRATRDEATFTAFVSSRLDLDPELVRRIARVVHQTYRFDHTDRDLAMRAIAAPVTVFRAVGDQPSFIERPAVRASVSFVDVPADHYGMLRLPLVDSLVEHIRSVQGGPQCRT</sequence>
<dbReference type="GO" id="GO:0044550">
    <property type="term" value="P:secondary metabolite biosynthetic process"/>
    <property type="evidence" value="ECO:0007669"/>
    <property type="project" value="TreeGrafter"/>
</dbReference>
<evidence type="ECO:0000313" key="5">
    <source>
        <dbReference type="Proteomes" id="UP000199691"/>
    </source>
</evidence>
<dbReference type="InterPro" id="IPR006162">
    <property type="entry name" value="Ppantetheine_attach_site"/>
</dbReference>
<dbReference type="InterPro" id="IPR009081">
    <property type="entry name" value="PP-bd_ACP"/>
</dbReference>
<dbReference type="Gene3D" id="2.30.38.10">
    <property type="entry name" value="Luciferase, Domain 3"/>
    <property type="match status" value="1"/>
</dbReference>
<evidence type="ECO:0000256" key="2">
    <source>
        <dbReference type="ARBA" id="ARBA00022553"/>
    </source>
</evidence>
<dbReference type="GO" id="GO:0016491">
    <property type="term" value="F:oxidoreductase activity"/>
    <property type="evidence" value="ECO:0007669"/>
    <property type="project" value="InterPro"/>
</dbReference>
<dbReference type="SUPFAM" id="SSF53474">
    <property type="entry name" value="alpha/beta-Hydrolases"/>
    <property type="match status" value="1"/>
</dbReference>
<name>A0A1H0X6W8_9PSEU</name>
<feature type="domain" description="Carrier" evidence="3">
    <location>
        <begin position="937"/>
        <end position="1012"/>
    </location>
</feature>
<dbReference type="InterPro" id="IPR036736">
    <property type="entry name" value="ACP-like_sf"/>
</dbReference>
<dbReference type="FunFam" id="3.40.50.12780:FF:000012">
    <property type="entry name" value="Non-ribosomal peptide synthetase"/>
    <property type="match status" value="1"/>
</dbReference>
<dbReference type="InterPro" id="IPR010071">
    <property type="entry name" value="AA_adenyl_dom"/>
</dbReference>
<dbReference type="GO" id="GO:0005737">
    <property type="term" value="C:cytoplasm"/>
    <property type="evidence" value="ECO:0007669"/>
    <property type="project" value="TreeGrafter"/>
</dbReference>
<keyword evidence="2" id="KW-0597">Phosphoprotein</keyword>
<evidence type="ECO:0000259" key="3">
    <source>
        <dbReference type="PROSITE" id="PS50075"/>
    </source>
</evidence>
<dbReference type="InterPro" id="IPR045851">
    <property type="entry name" value="AMP-bd_C_sf"/>
</dbReference>
<dbReference type="SUPFAM" id="SSF56801">
    <property type="entry name" value="Acetyl-CoA synthetase-like"/>
    <property type="match status" value="1"/>
</dbReference>
<dbReference type="InterPro" id="IPR020806">
    <property type="entry name" value="PKS_PP-bd"/>
</dbReference>
<dbReference type="InterPro" id="IPR020845">
    <property type="entry name" value="AMP-binding_CS"/>
</dbReference>
<dbReference type="PROSITE" id="PS00012">
    <property type="entry name" value="PHOSPHOPANTETHEINE"/>
    <property type="match status" value="1"/>
</dbReference>
<dbReference type="EMBL" id="FNIX01000041">
    <property type="protein sequence ID" value="SDP98579.1"/>
    <property type="molecule type" value="Genomic_DNA"/>
</dbReference>
<dbReference type="GO" id="GO:0031177">
    <property type="term" value="F:phosphopantetheine binding"/>
    <property type="evidence" value="ECO:0007669"/>
    <property type="project" value="InterPro"/>
</dbReference>
<dbReference type="Gene3D" id="3.40.50.980">
    <property type="match status" value="2"/>
</dbReference>
<keyword evidence="5" id="KW-1185">Reference proteome</keyword>
<dbReference type="AlphaFoldDB" id="A0A1H0X6W8"/>
<dbReference type="InterPro" id="IPR000415">
    <property type="entry name" value="Nitroreductase-like"/>
</dbReference>
<protein>
    <submittedName>
        <fullName evidence="4">Amino acid adenylation domain-containing protein</fullName>
    </submittedName>
</protein>
<dbReference type="Pfam" id="PF00501">
    <property type="entry name" value="AMP-binding"/>
    <property type="match status" value="1"/>
</dbReference>
<dbReference type="PROSITE" id="PS50075">
    <property type="entry name" value="CARRIER"/>
    <property type="match status" value="1"/>
</dbReference>
<dbReference type="Pfam" id="PF00975">
    <property type="entry name" value="Thioesterase"/>
    <property type="match status" value="1"/>
</dbReference>
<dbReference type="PROSITE" id="PS00455">
    <property type="entry name" value="AMP_BINDING"/>
    <property type="match status" value="1"/>
</dbReference>
<evidence type="ECO:0000256" key="1">
    <source>
        <dbReference type="ARBA" id="ARBA00022450"/>
    </source>
</evidence>
<dbReference type="GO" id="GO:0043041">
    <property type="term" value="P:amino acid activation for nonribosomal peptide biosynthetic process"/>
    <property type="evidence" value="ECO:0007669"/>
    <property type="project" value="TreeGrafter"/>
</dbReference>
<dbReference type="InterPro" id="IPR000873">
    <property type="entry name" value="AMP-dep_synth/lig_dom"/>
</dbReference>
<dbReference type="Pfam" id="PF00550">
    <property type="entry name" value="PP-binding"/>
    <property type="match status" value="1"/>
</dbReference>
<dbReference type="InterPro" id="IPR020802">
    <property type="entry name" value="TesA-like"/>
</dbReference>
<dbReference type="SUPFAM" id="SSF47336">
    <property type="entry name" value="ACP-like"/>
    <property type="match status" value="1"/>
</dbReference>
<dbReference type="Gene3D" id="3.40.50.1820">
    <property type="entry name" value="alpha/beta hydrolase"/>
    <property type="match status" value="1"/>
</dbReference>
<dbReference type="PANTHER" id="PTHR45527">
    <property type="entry name" value="NONRIBOSOMAL PEPTIDE SYNTHETASE"/>
    <property type="match status" value="1"/>
</dbReference>
<dbReference type="InterPro" id="IPR029058">
    <property type="entry name" value="AB_hydrolase_fold"/>
</dbReference>
<dbReference type="Gene3D" id="3.30.300.30">
    <property type="match status" value="2"/>
</dbReference>
<dbReference type="RefSeq" id="WP_218130577.1">
    <property type="nucleotide sequence ID" value="NZ_FNIX01000041.1"/>
</dbReference>
<dbReference type="Gene3D" id="1.10.1200.10">
    <property type="entry name" value="ACP-like"/>
    <property type="match status" value="1"/>
</dbReference>
<dbReference type="FunFam" id="3.40.50.980:FF:000001">
    <property type="entry name" value="Non-ribosomal peptide synthetase"/>
    <property type="match status" value="1"/>
</dbReference>
<dbReference type="InterPro" id="IPR001031">
    <property type="entry name" value="Thioesterase"/>
</dbReference>
<dbReference type="CDD" id="cd05930">
    <property type="entry name" value="A_NRPS"/>
    <property type="match status" value="1"/>
</dbReference>
<reference evidence="5" key="1">
    <citation type="submission" date="2016-10" db="EMBL/GenBank/DDBJ databases">
        <authorList>
            <person name="Varghese N."/>
            <person name="Submissions S."/>
        </authorList>
    </citation>
    <scope>NUCLEOTIDE SEQUENCE [LARGE SCALE GENOMIC DNA]</scope>
    <source>
        <strain evidence="5">CGMCC 4.6609</strain>
    </source>
</reference>
<dbReference type="PANTHER" id="PTHR45527:SF1">
    <property type="entry name" value="FATTY ACID SYNTHASE"/>
    <property type="match status" value="1"/>
</dbReference>
<gene>
    <name evidence="4" type="ORF">SAMN05421507_14119</name>
</gene>
<evidence type="ECO:0000313" key="4">
    <source>
        <dbReference type="EMBL" id="SDP98579.1"/>
    </source>
</evidence>
<accession>A0A1H0X6W8</accession>
<organism evidence="4 5">
    <name type="scientific">Lentzea jiangxiensis</name>
    <dbReference type="NCBI Taxonomy" id="641025"/>
    <lineage>
        <taxon>Bacteria</taxon>
        <taxon>Bacillati</taxon>
        <taxon>Actinomycetota</taxon>
        <taxon>Actinomycetes</taxon>
        <taxon>Pseudonocardiales</taxon>
        <taxon>Pseudonocardiaceae</taxon>
        <taxon>Lentzea</taxon>
    </lineage>
</organism>
<dbReference type="SMART" id="SM00823">
    <property type="entry name" value="PKS_PP"/>
    <property type="match status" value="1"/>
</dbReference>
<dbReference type="SMART" id="SM00824">
    <property type="entry name" value="PKS_TE"/>
    <property type="match status" value="1"/>
</dbReference>
<dbReference type="Gene3D" id="3.40.109.10">
    <property type="entry name" value="NADH Oxidase"/>
    <property type="match status" value="1"/>
</dbReference>